<dbReference type="Proteomes" id="UP000186851">
    <property type="component" value="Chromosome"/>
</dbReference>
<keyword evidence="2" id="KW-0342">GTP-binding</keyword>
<keyword evidence="1" id="KW-0547">Nucleotide-binding</keyword>
<dbReference type="SMART" id="SM00382">
    <property type="entry name" value="AAA"/>
    <property type="match status" value="1"/>
</dbReference>
<dbReference type="InterPro" id="IPR003593">
    <property type="entry name" value="AAA+_ATPase"/>
</dbReference>
<organism evidence="4 5">
    <name type="scientific">Odinarchaeota yellowstonii (strain LCB_4)</name>
    <dbReference type="NCBI Taxonomy" id="1841599"/>
    <lineage>
        <taxon>Archaea</taxon>
        <taxon>Promethearchaeati</taxon>
        <taxon>Candidatus Odinarchaeota</taxon>
        <taxon>Candidatus Odinarchaeia</taxon>
        <taxon>Candidatus Odinarchaeales</taxon>
        <taxon>Candidatus Odinarchaeaceae</taxon>
        <taxon>Candidatus Odinarchaeum</taxon>
    </lineage>
</organism>
<reference evidence="4" key="1">
    <citation type="journal article" date="2017" name="Nature">
        <title>Asgard archaea illuminate the origin of eukaryotic cellular complexity.</title>
        <authorList>
            <person name="Zaremba-Niedzwiedzka K."/>
            <person name="Caceres E.F."/>
            <person name="Saw J.H."/>
            <person name="Backstrom D."/>
            <person name="Juzokaite L."/>
            <person name="Vancaester E."/>
            <person name="Seitz K.W."/>
            <person name="Anantharaman K."/>
            <person name="Starnawski P."/>
            <person name="Kjeldsen K.U."/>
            <person name="Scott M.B."/>
            <person name="Nunoura T."/>
            <person name="Banfield J.F."/>
            <person name="Schramm A."/>
            <person name="Baker B.J."/>
            <person name="Spang A."/>
            <person name="Ettema T.J.G."/>
        </authorList>
    </citation>
    <scope>NUCLEOTIDE SEQUENCE</scope>
    <source>
        <strain evidence="4">LCB_4</strain>
    </source>
</reference>
<dbReference type="InterPro" id="IPR027417">
    <property type="entry name" value="P-loop_NTPase"/>
</dbReference>
<accession>A0AAF0I9Z9</accession>
<gene>
    <name evidence="4" type="ORF">OdinLCB4_005010</name>
</gene>
<dbReference type="SMART" id="SM00177">
    <property type="entry name" value="ARF"/>
    <property type="match status" value="1"/>
</dbReference>
<evidence type="ECO:0000313" key="5">
    <source>
        <dbReference type="Proteomes" id="UP000186851"/>
    </source>
</evidence>
<dbReference type="InterPro" id="IPR005225">
    <property type="entry name" value="Small_GTP-bd"/>
</dbReference>
<dbReference type="NCBIfam" id="TIGR00231">
    <property type="entry name" value="small_GTP"/>
    <property type="match status" value="1"/>
</dbReference>
<dbReference type="KEGG" id="oyw:OdinLCB4_005010"/>
<dbReference type="GO" id="GO:0003924">
    <property type="term" value="F:GTPase activity"/>
    <property type="evidence" value="ECO:0007669"/>
    <property type="project" value="InterPro"/>
</dbReference>
<dbReference type="AlphaFoldDB" id="A0AAF0I9Z9"/>
<evidence type="ECO:0000259" key="3">
    <source>
        <dbReference type="SMART" id="SM00382"/>
    </source>
</evidence>
<dbReference type="PRINTS" id="PR00449">
    <property type="entry name" value="RASTRNSFRMNG"/>
</dbReference>
<dbReference type="Gene3D" id="3.40.50.300">
    <property type="entry name" value="P-loop containing nucleotide triphosphate hydrolases"/>
    <property type="match status" value="1"/>
</dbReference>
<dbReference type="InterPro" id="IPR024156">
    <property type="entry name" value="Small_GTPase_ARF"/>
</dbReference>
<dbReference type="InterPro" id="IPR006689">
    <property type="entry name" value="Small_GTPase_ARF/SAR"/>
</dbReference>
<evidence type="ECO:0000256" key="2">
    <source>
        <dbReference type="ARBA" id="ARBA00023134"/>
    </source>
</evidence>
<dbReference type="Pfam" id="PF00025">
    <property type="entry name" value="Arf"/>
    <property type="match status" value="1"/>
</dbReference>
<evidence type="ECO:0000256" key="1">
    <source>
        <dbReference type="ARBA" id="ARBA00022741"/>
    </source>
</evidence>
<evidence type="ECO:0000313" key="4">
    <source>
        <dbReference type="EMBL" id="WEU39833.1"/>
    </source>
</evidence>
<proteinExistence type="predicted"/>
<feature type="domain" description="AAA+ ATPase" evidence="3">
    <location>
        <begin position="124"/>
        <end position="260"/>
    </location>
</feature>
<dbReference type="EMBL" id="CP091871">
    <property type="protein sequence ID" value="WEU39833.1"/>
    <property type="molecule type" value="Genomic_DNA"/>
</dbReference>
<dbReference type="InterPro" id="IPR011012">
    <property type="entry name" value="Longin-like_dom_sf"/>
</dbReference>
<dbReference type="SUPFAM" id="SSF52540">
    <property type="entry name" value="P-loop containing nucleoside triphosphate hydrolases"/>
    <property type="match status" value="1"/>
</dbReference>
<dbReference type="PANTHER" id="PTHR11711">
    <property type="entry name" value="ADP RIBOSYLATION FACTOR-RELATED"/>
    <property type="match status" value="1"/>
</dbReference>
<dbReference type="SUPFAM" id="SSF64356">
    <property type="entry name" value="SNARE-like"/>
    <property type="match status" value="1"/>
</dbReference>
<sequence>MIHHVYVIKRSGECLFSKNYGAKLLDEGLISGFLSALQSFVTEVSGEVIKIIRTGNIKFIYGVAKDLIFVLATSEDEDEELAQQKITTLKEEFLKRFEAIIDNWNGDVTLFNSFNEEIDKIILGPIKISLVGSSGVGKTTIFKLIKGEETPIEHDPTIFVDIGGVKVRIGEYKIPLRVWDFGGQDQFKKAWDRLVQASDIVLLILDSSIVNVLKTRKDLVKLMENISKTTQIIGIANKQDLPGAVKPELVNRVLGIKTYGLVGIDPSNRKILLQIIGEAIEKWFETRGVKIKISKIETETGEEERKEGLQHAA</sequence>
<reference evidence="4" key="2">
    <citation type="journal article" date="2022" name="Nat. Microbiol.">
        <title>A closed Candidatus Odinarchaeum chromosome exposes Asgard archaeal viruses.</title>
        <authorList>
            <person name="Tamarit D."/>
            <person name="Caceres E.F."/>
            <person name="Krupovic M."/>
            <person name="Nijland R."/>
            <person name="Eme L."/>
            <person name="Robinson N.P."/>
            <person name="Ettema T.J.G."/>
        </authorList>
    </citation>
    <scope>NUCLEOTIDE SEQUENCE</scope>
    <source>
        <strain evidence="4">LCB_4</strain>
    </source>
</reference>
<protein>
    <submittedName>
        <fullName evidence="4">ADP-ribosylation factor-like protein</fullName>
    </submittedName>
</protein>
<dbReference type="GO" id="GO:0005525">
    <property type="term" value="F:GTP binding"/>
    <property type="evidence" value="ECO:0007669"/>
    <property type="project" value="UniProtKB-KW"/>
</dbReference>
<name>A0AAF0I9Z9_ODILC</name>
<dbReference type="Gene3D" id="3.30.450.60">
    <property type="match status" value="1"/>
</dbReference>